<feature type="domain" description="HTH cro/C1-type" evidence="1">
    <location>
        <begin position="19"/>
        <end position="67"/>
    </location>
</feature>
<evidence type="ECO:0000313" key="3">
    <source>
        <dbReference type="Proteomes" id="UP000243629"/>
    </source>
</evidence>
<dbReference type="InterPro" id="IPR010982">
    <property type="entry name" value="Lambda_DNA-bd_dom_sf"/>
</dbReference>
<keyword evidence="3" id="KW-1185">Reference proteome</keyword>
<name>A0A1I4UC47_9GAMM</name>
<dbReference type="GO" id="GO:0003677">
    <property type="term" value="F:DNA binding"/>
    <property type="evidence" value="ECO:0007669"/>
    <property type="project" value="InterPro"/>
</dbReference>
<dbReference type="AlphaFoldDB" id="A0A1I4UC47"/>
<dbReference type="Pfam" id="PF13443">
    <property type="entry name" value="HTH_26"/>
    <property type="match status" value="1"/>
</dbReference>
<dbReference type="OrthoDB" id="9805309at2"/>
<reference evidence="3" key="1">
    <citation type="submission" date="2016-10" db="EMBL/GenBank/DDBJ databases">
        <authorList>
            <person name="Varghese N."/>
            <person name="Submissions S."/>
        </authorList>
    </citation>
    <scope>NUCLEOTIDE SEQUENCE [LARGE SCALE GENOMIC DNA]</scope>
    <source>
        <strain evidence="3">DSM 24213</strain>
    </source>
</reference>
<dbReference type="EMBL" id="FOUI01000020">
    <property type="protein sequence ID" value="SFM86400.1"/>
    <property type="molecule type" value="Genomic_DNA"/>
</dbReference>
<sequence length="83" mass="9590">MLRFKIKEMIARKEFEEGRRISIAEVAEGVGIHRVTLSKMVNRRGFSTSTEHIDGLCRYFDCKVGDLVEYVPDELVRDLDEQG</sequence>
<dbReference type="STRING" id="1720063.SAMN05216217_1207"/>
<dbReference type="SMART" id="SM00530">
    <property type="entry name" value="HTH_XRE"/>
    <property type="match status" value="1"/>
</dbReference>
<evidence type="ECO:0000259" key="1">
    <source>
        <dbReference type="PROSITE" id="PS50943"/>
    </source>
</evidence>
<dbReference type="InterPro" id="IPR001387">
    <property type="entry name" value="Cro/C1-type_HTH"/>
</dbReference>
<organism evidence="2 3">
    <name type="scientific">Halopseudomonas yangmingensis</name>
    <dbReference type="NCBI Taxonomy" id="1720063"/>
    <lineage>
        <taxon>Bacteria</taxon>
        <taxon>Pseudomonadati</taxon>
        <taxon>Pseudomonadota</taxon>
        <taxon>Gammaproteobacteria</taxon>
        <taxon>Pseudomonadales</taxon>
        <taxon>Pseudomonadaceae</taxon>
        <taxon>Halopseudomonas</taxon>
    </lineage>
</organism>
<dbReference type="CDD" id="cd00093">
    <property type="entry name" value="HTH_XRE"/>
    <property type="match status" value="1"/>
</dbReference>
<proteinExistence type="predicted"/>
<protein>
    <submittedName>
        <fullName evidence="2">Putative transcriptional regulator</fullName>
    </submittedName>
</protein>
<dbReference type="Gene3D" id="1.10.260.40">
    <property type="entry name" value="lambda repressor-like DNA-binding domains"/>
    <property type="match status" value="1"/>
</dbReference>
<dbReference type="RefSeq" id="WP_093478680.1">
    <property type="nucleotide sequence ID" value="NZ_FOUI01000020.1"/>
</dbReference>
<gene>
    <name evidence="2" type="ORF">SAMN05216217_1207</name>
</gene>
<dbReference type="Proteomes" id="UP000243629">
    <property type="component" value="Unassembled WGS sequence"/>
</dbReference>
<accession>A0A1I4UC47</accession>
<evidence type="ECO:0000313" key="2">
    <source>
        <dbReference type="EMBL" id="SFM86400.1"/>
    </source>
</evidence>
<dbReference type="PROSITE" id="PS50943">
    <property type="entry name" value="HTH_CROC1"/>
    <property type="match status" value="1"/>
</dbReference>
<dbReference type="SUPFAM" id="SSF47413">
    <property type="entry name" value="lambda repressor-like DNA-binding domains"/>
    <property type="match status" value="1"/>
</dbReference>